<evidence type="ECO:0000313" key="12">
    <source>
        <dbReference type="Proteomes" id="UP000001396"/>
    </source>
</evidence>
<dbReference type="InterPro" id="IPR015943">
    <property type="entry name" value="WD40/YVTN_repeat-like_dom_sf"/>
</dbReference>
<dbReference type="PROSITE" id="PS50896">
    <property type="entry name" value="LISH"/>
    <property type="match status" value="1"/>
</dbReference>
<dbReference type="CDD" id="cd00200">
    <property type="entry name" value="WD40"/>
    <property type="match status" value="1"/>
</dbReference>
<keyword evidence="4" id="KW-0677">Repeat</keyword>
<dbReference type="Proteomes" id="UP000001396">
    <property type="component" value="Unassembled WGS sequence"/>
</dbReference>
<dbReference type="AlphaFoldDB" id="D3AVM8"/>
<sequence>MSSNIDNALEVQSRDVIKLILQFCKENALNSTVSALQEETGVNLNTIDNVDRFLEDVKHGQWDKVIMDLSYMNLTPSLSVDLYEQIIAELLDMGELDLAKSLLRKSDAMNYLKLNNVNRYLRLEHYLQRGNIDLVDFYEPGIDTYKRRAQLAVELSKEINASEVEAIPTTLDRTIKYQEKNHPECCRFSPDAQYLVTGSVDGYIEVWNYQTGKLANNLDYQANDEFMMHDKSIMCLNFSKDGDKNATQILTGSFDGTLKILGLKSGKALKVFRGHNSYVNDCFITENEERVISCSSDATVRIWDAKNAECLQTIRPTQSVKIKEISIRFVLPMKNPDNIVICNSSPTIVIMSVRTQNITKQFTLDNNKNFVCCTLSPQQNFLYAVAEDNIMYCFRVDTAELVQSFEIHSKEVIGLSHHPNRNLIASFSADCTVKTWKAIKTV</sequence>
<evidence type="ECO:0000256" key="1">
    <source>
        <dbReference type="ARBA" id="ARBA00004324"/>
    </source>
</evidence>
<gene>
    <name evidence="11" type="primary">smu1</name>
    <name evidence="11" type="ORF">PPL_00143</name>
</gene>
<dbReference type="Pfam" id="PF17814">
    <property type="entry name" value="LisH_TPL"/>
    <property type="match status" value="1"/>
</dbReference>
<evidence type="ECO:0000256" key="2">
    <source>
        <dbReference type="ARBA" id="ARBA00022574"/>
    </source>
</evidence>
<dbReference type="GO" id="GO:0016607">
    <property type="term" value="C:nuclear speck"/>
    <property type="evidence" value="ECO:0007669"/>
    <property type="project" value="UniProtKB-SubCell"/>
</dbReference>
<organism evidence="11 12">
    <name type="scientific">Heterostelium pallidum (strain ATCC 26659 / Pp 5 / PN500)</name>
    <name type="common">Cellular slime mold</name>
    <name type="synonym">Polysphondylium pallidum</name>
    <dbReference type="NCBI Taxonomy" id="670386"/>
    <lineage>
        <taxon>Eukaryota</taxon>
        <taxon>Amoebozoa</taxon>
        <taxon>Evosea</taxon>
        <taxon>Eumycetozoa</taxon>
        <taxon>Dictyostelia</taxon>
        <taxon>Acytosteliales</taxon>
        <taxon>Acytosteliaceae</taxon>
        <taxon>Heterostelium</taxon>
    </lineage>
</organism>
<dbReference type="Pfam" id="PF00400">
    <property type="entry name" value="WD40"/>
    <property type="match status" value="4"/>
</dbReference>
<keyword evidence="2 9" id="KW-0853">WD repeat</keyword>
<feature type="repeat" description="WD" evidence="9">
    <location>
        <begin position="272"/>
        <end position="313"/>
    </location>
</feature>
<name>D3AVM8_HETP5</name>
<dbReference type="InterPro" id="IPR036322">
    <property type="entry name" value="WD40_repeat_dom_sf"/>
</dbReference>
<comment type="caution">
    <text evidence="11">The sequence shown here is derived from an EMBL/GenBank/DDBJ whole genome shotgun (WGS) entry which is preliminary data.</text>
</comment>
<keyword evidence="12" id="KW-1185">Reference proteome</keyword>
<evidence type="ECO:0000256" key="8">
    <source>
        <dbReference type="ARBA" id="ARBA00026184"/>
    </source>
</evidence>
<evidence type="ECO:0000256" key="9">
    <source>
        <dbReference type="PROSITE-ProRule" id="PRU00221"/>
    </source>
</evidence>
<dbReference type="GeneID" id="31355677"/>
<dbReference type="EMBL" id="ADBJ01000002">
    <property type="protein sequence ID" value="EFA86351.1"/>
    <property type="molecule type" value="Genomic_DNA"/>
</dbReference>
<feature type="domain" description="CTLH" evidence="10">
    <location>
        <begin position="46"/>
        <end position="98"/>
    </location>
</feature>
<reference evidence="11 12" key="1">
    <citation type="journal article" date="2011" name="Genome Res.">
        <title>Phylogeny-wide analysis of social amoeba genomes highlights ancient origins for complex intercellular communication.</title>
        <authorList>
            <person name="Heidel A.J."/>
            <person name="Lawal H.M."/>
            <person name="Felder M."/>
            <person name="Schilde C."/>
            <person name="Helps N.R."/>
            <person name="Tunggal B."/>
            <person name="Rivero F."/>
            <person name="John U."/>
            <person name="Schleicher M."/>
            <person name="Eichinger L."/>
            <person name="Platzer M."/>
            <person name="Noegel A.A."/>
            <person name="Schaap P."/>
            <person name="Gloeckner G."/>
        </authorList>
    </citation>
    <scope>NUCLEOTIDE SEQUENCE [LARGE SCALE GENOMIC DNA]</scope>
    <source>
        <strain evidence="12">ATCC 26659 / Pp 5 / PN500</strain>
    </source>
</reference>
<dbReference type="InterPro" id="IPR006594">
    <property type="entry name" value="LisH"/>
</dbReference>
<evidence type="ECO:0000256" key="3">
    <source>
        <dbReference type="ARBA" id="ARBA00022664"/>
    </source>
</evidence>
<evidence type="ECO:0000256" key="7">
    <source>
        <dbReference type="ARBA" id="ARBA00025801"/>
    </source>
</evidence>
<dbReference type="SMART" id="SM00667">
    <property type="entry name" value="LisH"/>
    <property type="match status" value="1"/>
</dbReference>
<dbReference type="PROSITE" id="PS50294">
    <property type="entry name" value="WD_REPEATS_REGION"/>
    <property type="match status" value="2"/>
</dbReference>
<dbReference type="PROSITE" id="PS50897">
    <property type="entry name" value="CTLH"/>
    <property type="match status" value="1"/>
</dbReference>
<dbReference type="RefSeq" id="XP_020438456.1">
    <property type="nucleotide sequence ID" value="XM_020571182.1"/>
</dbReference>
<dbReference type="InterPro" id="IPR019775">
    <property type="entry name" value="WD40_repeat_CS"/>
</dbReference>
<accession>D3AVM8</accession>
<dbReference type="PROSITE" id="PS00678">
    <property type="entry name" value="WD_REPEATS_1"/>
    <property type="match status" value="1"/>
</dbReference>
<evidence type="ECO:0000259" key="10">
    <source>
        <dbReference type="PROSITE" id="PS50897"/>
    </source>
</evidence>
<dbReference type="SUPFAM" id="SSF50978">
    <property type="entry name" value="WD40 repeat-like"/>
    <property type="match status" value="1"/>
</dbReference>
<evidence type="ECO:0000256" key="4">
    <source>
        <dbReference type="ARBA" id="ARBA00022737"/>
    </source>
</evidence>
<feature type="repeat" description="WD" evidence="9">
    <location>
        <begin position="405"/>
        <end position="442"/>
    </location>
</feature>
<dbReference type="STRING" id="670386.D3AVM8"/>
<dbReference type="SMART" id="SM00320">
    <property type="entry name" value="WD40"/>
    <property type="match status" value="5"/>
</dbReference>
<protein>
    <recommendedName>
        <fullName evidence="8">WD40 repeat-containing protein SMU1</fullName>
    </recommendedName>
</protein>
<dbReference type="PANTHER" id="PTHR22848">
    <property type="entry name" value="WD40 REPEAT PROTEIN"/>
    <property type="match status" value="1"/>
</dbReference>
<dbReference type="GO" id="GO:0000398">
    <property type="term" value="P:mRNA splicing, via spliceosome"/>
    <property type="evidence" value="ECO:0007669"/>
    <property type="project" value="InterPro"/>
</dbReference>
<dbReference type="InterPro" id="IPR006595">
    <property type="entry name" value="CTLH_C"/>
</dbReference>
<keyword evidence="3" id="KW-0507">mRNA processing</keyword>
<proteinExistence type="inferred from homology"/>
<evidence type="ECO:0000256" key="6">
    <source>
        <dbReference type="ARBA" id="ARBA00023242"/>
    </source>
</evidence>
<dbReference type="PROSITE" id="PS50082">
    <property type="entry name" value="WD_REPEATS_2"/>
    <property type="match status" value="3"/>
</dbReference>
<dbReference type="InterPro" id="IPR001680">
    <property type="entry name" value="WD40_rpt"/>
</dbReference>
<keyword evidence="6" id="KW-0539">Nucleus</keyword>
<dbReference type="InterPro" id="IPR054532">
    <property type="entry name" value="TPL_SMU1_LisH-like"/>
</dbReference>
<dbReference type="OMA" id="QSGLCVR"/>
<feature type="repeat" description="WD" evidence="9">
    <location>
        <begin position="188"/>
        <end position="217"/>
    </location>
</feature>
<keyword evidence="5" id="KW-0508">mRNA splicing</keyword>
<dbReference type="InParanoid" id="D3AVM8"/>
<comment type="similarity">
    <text evidence="7">Belongs to the WD repeat SMU1 family.</text>
</comment>
<dbReference type="InterPro" id="IPR020472">
    <property type="entry name" value="WD40_PAC1"/>
</dbReference>
<evidence type="ECO:0000313" key="11">
    <source>
        <dbReference type="EMBL" id="EFA86351.1"/>
    </source>
</evidence>
<dbReference type="FunCoup" id="D3AVM8">
    <property type="interactions" value="726"/>
</dbReference>
<dbReference type="InterPro" id="IPR045184">
    <property type="entry name" value="SMU1"/>
</dbReference>
<dbReference type="PRINTS" id="PR00320">
    <property type="entry name" value="GPROTEINBRPT"/>
</dbReference>
<evidence type="ECO:0000256" key="5">
    <source>
        <dbReference type="ARBA" id="ARBA00023187"/>
    </source>
</evidence>
<dbReference type="Gene3D" id="2.130.10.10">
    <property type="entry name" value="YVTN repeat-like/Quinoprotein amine dehydrogenase"/>
    <property type="match status" value="2"/>
</dbReference>
<comment type="subcellular location">
    <subcellularLocation>
        <location evidence="1">Nucleus speckle</location>
    </subcellularLocation>
</comment>